<feature type="transmembrane region" description="Helical" evidence="7">
    <location>
        <begin position="387"/>
        <end position="403"/>
    </location>
</feature>
<sequence length="677" mass="72877">MIALPAKRDWLFSARTFAAAMLALYIALALGLPRPSWAMGTVYIVSHPLIGATRSKAVYRVFGTLLGAAAAVCVVPPLANQPVLLSLVVALWSGALLYLSMLDHTPRHYLLRLPAYTMPLIALSAVYAPENVFDIAVARSEEIVLGIVCASVAAALVLPTRVSAVLSPRVDGWLKDAAAWATDTLGSDPQPPSTGRNRLAADLLAFDQLLTHLSYDATSRNAERTAGELRARMSMLPPLLSSLSDLLAELRKTPQGPSPELIQLMESVSAWLAYPADNPWFLSQARALRRQLDAPPPPDGGWPSLLESTVRMRLKSLVNLWQDCLTLRALISRGLPLWDWKPAYRRWEVGVKARHYDYGLLGFAAGTAALGIFLGCLAWIALGWQDGANAVILGTIACCLFGSMDEPAPMLRTLFIVNTVCTMLAGLLLFAVLPAVHEFEMLALCLAPPFLLGGALMNQARFGPVAMLLVVFTANLIGLQQSYNADFQSFLNSNLAGAAGILFALVWTLTTRPFGAELTLRRLIRSNWRDLAHNAAGRHGGDYARLTALMLDRLSLLAPRLAADGADPSAGFRELRVGFSALDLQRDEHRLAGAAHQAVDAALQGVSEHFRACADADRYLDAPDALLGRLDAAIALTLADPAPAAREARNALVEMRVSLFPDAEGCQPASTVPGAQP</sequence>
<gene>
    <name evidence="8" type="ORF">ABH309_23710</name>
</gene>
<evidence type="ECO:0000313" key="9">
    <source>
        <dbReference type="Proteomes" id="UP001438292"/>
    </source>
</evidence>
<keyword evidence="5 7" id="KW-1133">Transmembrane helix</keyword>
<feature type="transmembrane region" description="Helical" evidence="7">
    <location>
        <begin position="143"/>
        <end position="166"/>
    </location>
</feature>
<dbReference type="RefSeq" id="WP_221667806.1">
    <property type="nucleotide sequence ID" value="NZ_JBDJHV010000029.1"/>
</dbReference>
<feature type="transmembrane region" description="Helical" evidence="7">
    <location>
        <begin position="57"/>
        <end position="78"/>
    </location>
</feature>
<reference evidence="8 9" key="1">
    <citation type="submission" date="2024-05" db="EMBL/GenBank/DDBJ databases">
        <authorList>
            <person name="De Oliveira J.P."/>
            <person name="Noriler S.A."/>
            <person name="De Oliveira A.G."/>
            <person name="Sipoli D.S."/>
        </authorList>
    </citation>
    <scope>NUCLEOTIDE SEQUENCE [LARGE SCALE GENOMIC DNA]</scope>
    <source>
        <strain evidence="8 9">LABIM186</strain>
    </source>
</reference>
<feature type="transmembrane region" description="Helical" evidence="7">
    <location>
        <begin position="12"/>
        <end position="32"/>
    </location>
</feature>
<name>A0ABV0HBK8_9NEIS</name>
<dbReference type="Pfam" id="PF04632">
    <property type="entry name" value="FUSC"/>
    <property type="match status" value="1"/>
</dbReference>
<feature type="transmembrane region" description="Helical" evidence="7">
    <location>
        <begin position="465"/>
        <end position="483"/>
    </location>
</feature>
<feature type="transmembrane region" description="Helical" evidence="7">
    <location>
        <begin position="84"/>
        <end position="102"/>
    </location>
</feature>
<comment type="subcellular location">
    <subcellularLocation>
        <location evidence="1">Cell membrane</location>
        <topology evidence="1">Multi-pass membrane protein</topology>
    </subcellularLocation>
</comment>
<evidence type="ECO:0000256" key="5">
    <source>
        <dbReference type="ARBA" id="ARBA00022989"/>
    </source>
</evidence>
<evidence type="ECO:0000256" key="6">
    <source>
        <dbReference type="ARBA" id="ARBA00023136"/>
    </source>
</evidence>
<comment type="caution">
    <text evidence="8">The sequence shown here is derived from an EMBL/GenBank/DDBJ whole genome shotgun (WGS) entry which is preliminary data.</text>
</comment>
<keyword evidence="9" id="KW-1185">Reference proteome</keyword>
<keyword evidence="2" id="KW-0813">Transport</keyword>
<keyword evidence="4 7" id="KW-0812">Transmembrane</keyword>
<evidence type="ECO:0000256" key="2">
    <source>
        <dbReference type="ARBA" id="ARBA00022448"/>
    </source>
</evidence>
<keyword evidence="3" id="KW-1003">Cell membrane</keyword>
<feature type="transmembrane region" description="Helical" evidence="7">
    <location>
        <begin position="495"/>
        <end position="515"/>
    </location>
</feature>
<proteinExistence type="predicted"/>
<dbReference type="PANTHER" id="PTHR30509:SF9">
    <property type="entry name" value="MULTIDRUG RESISTANCE PROTEIN MDTO"/>
    <property type="match status" value="1"/>
</dbReference>
<dbReference type="Proteomes" id="UP001438292">
    <property type="component" value="Unassembled WGS sequence"/>
</dbReference>
<evidence type="ECO:0000256" key="7">
    <source>
        <dbReference type="SAM" id="Phobius"/>
    </source>
</evidence>
<evidence type="ECO:0000256" key="4">
    <source>
        <dbReference type="ARBA" id="ARBA00022692"/>
    </source>
</evidence>
<keyword evidence="6 7" id="KW-0472">Membrane</keyword>
<evidence type="ECO:0000256" key="1">
    <source>
        <dbReference type="ARBA" id="ARBA00004651"/>
    </source>
</evidence>
<evidence type="ECO:0000256" key="3">
    <source>
        <dbReference type="ARBA" id="ARBA00022475"/>
    </source>
</evidence>
<protein>
    <submittedName>
        <fullName evidence="8">FUSC family protein</fullName>
    </submittedName>
</protein>
<feature type="transmembrane region" description="Helical" evidence="7">
    <location>
        <begin position="415"/>
        <end position="435"/>
    </location>
</feature>
<feature type="transmembrane region" description="Helical" evidence="7">
    <location>
        <begin position="109"/>
        <end position="128"/>
    </location>
</feature>
<dbReference type="EMBL" id="JBDQQU010000385">
    <property type="protein sequence ID" value="MEO3957455.1"/>
    <property type="molecule type" value="Genomic_DNA"/>
</dbReference>
<dbReference type="InterPro" id="IPR006726">
    <property type="entry name" value="PHBA_efflux_AaeB/fusaric-R"/>
</dbReference>
<organism evidence="8 9">
    <name type="scientific">Chromobacterium piscinae</name>
    <dbReference type="NCBI Taxonomy" id="686831"/>
    <lineage>
        <taxon>Bacteria</taxon>
        <taxon>Pseudomonadati</taxon>
        <taxon>Pseudomonadota</taxon>
        <taxon>Betaproteobacteria</taxon>
        <taxon>Neisseriales</taxon>
        <taxon>Chromobacteriaceae</taxon>
        <taxon>Chromobacterium</taxon>
    </lineage>
</organism>
<accession>A0ABV0HBK8</accession>
<evidence type="ECO:0000313" key="8">
    <source>
        <dbReference type="EMBL" id="MEO3957455.1"/>
    </source>
</evidence>
<dbReference type="PANTHER" id="PTHR30509">
    <property type="entry name" value="P-HYDROXYBENZOIC ACID EFFLUX PUMP SUBUNIT-RELATED"/>
    <property type="match status" value="1"/>
</dbReference>
<feature type="transmembrane region" description="Helical" evidence="7">
    <location>
        <begin position="360"/>
        <end position="381"/>
    </location>
</feature>